<dbReference type="PROSITE" id="PS51318">
    <property type="entry name" value="TAT"/>
    <property type="match status" value="1"/>
</dbReference>
<evidence type="ECO:0000256" key="1">
    <source>
        <dbReference type="SAM" id="MobiDB-lite"/>
    </source>
</evidence>
<name>A0ABZ3FRH6_9ACTN</name>
<dbReference type="Proteomes" id="UP001442841">
    <property type="component" value="Chromosome"/>
</dbReference>
<proteinExistence type="predicted"/>
<organism evidence="2 3">
    <name type="scientific">Ammonicoccus fulvus</name>
    <dbReference type="NCBI Taxonomy" id="3138240"/>
    <lineage>
        <taxon>Bacteria</taxon>
        <taxon>Bacillati</taxon>
        <taxon>Actinomycetota</taxon>
        <taxon>Actinomycetes</taxon>
        <taxon>Propionibacteriales</taxon>
        <taxon>Propionibacteriaceae</taxon>
        <taxon>Ammonicoccus</taxon>
    </lineage>
</organism>
<dbReference type="InterPro" id="IPR006311">
    <property type="entry name" value="TAT_signal"/>
</dbReference>
<dbReference type="EMBL" id="CP154795">
    <property type="protein sequence ID" value="XAN08696.1"/>
    <property type="molecule type" value="Genomic_DNA"/>
</dbReference>
<accession>A0ABZ3FRH6</accession>
<evidence type="ECO:0000313" key="3">
    <source>
        <dbReference type="Proteomes" id="UP001442841"/>
    </source>
</evidence>
<dbReference type="RefSeq" id="WP_425310124.1">
    <property type="nucleotide sequence ID" value="NZ_CP154795.1"/>
</dbReference>
<feature type="region of interest" description="Disordered" evidence="1">
    <location>
        <begin position="1"/>
        <end position="50"/>
    </location>
</feature>
<reference evidence="2 3" key="1">
    <citation type="submission" date="2024-04" db="EMBL/GenBank/DDBJ databases">
        <title>Isolation of an actinomycete strain from pig manure.</title>
        <authorList>
            <person name="Gong T."/>
            <person name="Yu Z."/>
            <person name="An M."/>
            <person name="Wei C."/>
            <person name="Yang W."/>
            <person name="Liu L."/>
        </authorList>
    </citation>
    <scope>NUCLEOTIDE SEQUENCE [LARGE SCALE GENOMIC DNA]</scope>
    <source>
        <strain evidence="2 3">ZF39</strain>
    </source>
</reference>
<sequence length="364" mass="39200">MNDFDELMRRHDPARDLPDVSPATRTAILDRALGASPAEERGTSVSKPRVTRRRLLSGGWKAAVAVAAGSLVVAGVTQLGPTGSASAEASQVLFLAAGAATDPPARADQWWEITSRSTVSQTYYRNNDKENAQPGDGSTYLIATARVTYEAVDGARPSWYDDKPHQILRLLDGPEIHPEPAPPYPWTTNLSPNDIEGSWQLPNQAWLAALPRDTQALRARLYADSAGRGSGKHDSAYTYAADALRTGMVPADLRAALFRVIQTIPGTTITDPKAVVDGRTGVAIGRADVFGVSDELVFDEHTGELIGERTRAERVRGGEKVQFESSYSRAVVDEIPAQIQRDAHRQKCTVEEGGAVGCVEEEGG</sequence>
<evidence type="ECO:0008006" key="4">
    <source>
        <dbReference type="Google" id="ProtNLM"/>
    </source>
</evidence>
<gene>
    <name evidence="2" type="ORF">AADG42_15740</name>
</gene>
<protein>
    <recommendedName>
        <fullName evidence="4">CU044_5270 family protein</fullName>
    </recommendedName>
</protein>
<keyword evidence="3" id="KW-1185">Reference proteome</keyword>
<feature type="compositionally biased region" description="Basic and acidic residues" evidence="1">
    <location>
        <begin position="1"/>
        <end position="18"/>
    </location>
</feature>
<evidence type="ECO:0000313" key="2">
    <source>
        <dbReference type="EMBL" id="XAN08696.1"/>
    </source>
</evidence>